<organism evidence="1 2">
    <name type="scientific">Salinicola endophyticus</name>
    <dbReference type="NCBI Taxonomy" id="1949083"/>
    <lineage>
        <taxon>Bacteria</taxon>
        <taxon>Pseudomonadati</taxon>
        <taxon>Pseudomonadota</taxon>
        <taxon>Gammaproteobacteria</taxon>
        <taxon>Oceanospirillales</taxon>
        <taxon>Halomonadaceae</taxon>
        <taxon>Salinicola</taxon>
    </lineage>
</organism>
<dbReference type="RefSeq" id="WP_282235797.1">
    <property type="nucleotide sequence ID" value="NZ_CP035631.1"/>
</dbReference>
<sequence>MTQSLHAGYHRPRMLRHVGRFSPVRIHSMHHQSGRHIRLLLAPGLSLYDALVRPLAEIGVTSASTTILGGQFARLEYCVAPPDPSGHAVIAYSPPIDAGAAYLVFGNATLGKDMQGKALVHCHASVRVASGEVKGGHIVPQASVVGAQPIPVLVTALEGFELRQALDDETNIPLLKPFKES</sequence>
<dbReference type="Gene3D" id="3.30.1330.80">
    <property type="entry name" value="Hypothetical protein, similar to alpha- acetolactate decarboxylase, domain 2"/>
    <property type="match status" value="1"/>
</dbReference>
<dbReference type="SUPFAM" id="SSF117856">
    <property type="entry name" value="AF0104/ALDC/Ptd012-like"/>
    <property type="match status" value="1"/>
</dbReference>
<evidence type="ECO:0000313" key="2">
    <source>
        <dbReference type="Proteomes" id="UP001321526"/>
    </source>
</evidence>
<gene>
    <name evidence="1" type="ORF">EVC62_04030</name>
</gene>
<keyword evidence="2" id="KW-1185">Reference proteome</keyword>
<dbReference type="Proteomes" id="UP001321526">
    <property type="component" value="Chromosome"/>
</dbReference>
<reference evidence="1 2" key="1">
    <citation type="submission" date="2019-01" db="EMBL/GenBank/DDBJ databases">
        <title>Genome sequence of Salinicola endophyticus REST5.</title>
        <authorList>
            <person name="Nascimento F.X."/>
        </authorList>
    </citation>
    <scope>NUCLEOTIDE SEQUENCE [LARGE SCALE GENOMIC DNA]</scope>
    <source>
        <strain evidence="1 2">REST5</strain>
    </source>
</reference>
<accession>A0ABY8FD57</accession>
<dbReference type="EMBL" id="CP035631">
    <property type="protein sequence ID" value="WFF40730.1"/>
    <property type="molecule type" value="Genomic_DNA"/>
</dbReference>
<proteinExistence type="predicted"/>
<name>A0ABY8FD57_9GAMM</name>
<protein>
    <submittedName>
        <fullName evidence="1">DUF296 domain-containing protein</fullName>
    </submittedName>
</protein>
<evidence type="ECO:0000313" key="1">
    <source>
        <dbReference type="EMBL" id="WFF40730.1"/>
    </source>
</evidence>